<evidence type="ECO:0000313" key="3">
    <source>
        <dbReference type="EMBL" id="CUA87152.1"/>
    </source>
</evidence>
<dbReference type="SMART" id="SM00226">
    <property type="entry name" value="LMWPc"/>
    <property type="match status" value="1"/>
</dbReference>
<dbReference type="SUPFAM" id="SSF52788">
    <property type="entry name" value="Phosphotyrosine protein phosphatases I"/>
    <property type="match status" value="1"/>
</dbReference>
<dbReference type="EMBL" id="CYHA01000011">
    <property type="protein sequence ID" value="CUA87152.1"/>
    <property type="molecule type" value="Genomic_DNA"/>
</dbReference>
<reference evidence="4" key="1">
    <citation type="submission" date="2015-08" db="EMBL/GenBank/DDBJ databases">
        <authorList>
            <person name="Varghese N."/>
        </authorList>
    </citation>
    <scope>NUCLEOTIDE SEQUENCE [LARGE SCALE GENOMIC DNA]</scope>
    <source>
        <strain evidence="4">DSM 17901</strain>
    </source>
</reference>
<dbReference type="PANTHER" id="PTHR43428:SF1">
    <property type="entry name" value="ARSENATE REDUCTASE"/>
    <property type="match status" value="1"/>
</dbReference>
<dbReference type="Proteomes" id="UP000243535">
    <property type="component" value="Unassembled WGS sequence"/>
</dbReference>
<accession>A0A0K6H857</accession>
<evidence type="ECO:0000256" key="1">
    <source>
        <dbReference type="ARBA" id="ARBA00022849"/>
    </source>
</evidence>
<dbReference type="CDD" id="cd16345">
    <property type="entry name" value="LMWP_ArsC"/>
    <property type="match status" value="1"/>
</dbReference>
<dbReference type="OrthoDB" id="9793058at2"/>
<evidence type="ECO:0000259" key="2">
    <source>
        <dbReference type="SMART" id="SM00226"/>
    </source>
</evidence>
<dbReference type="GO" id="GO:0046685">
    <property type="term" value="P:response to arsenic-containing substance"/>
    <property type="evidence" value="ECO:0007669"/>
    <property type="project" value="UniProtKB-KW"/>
</dbReference>
<evidence type="ECO:0000313" key="4">
    <source>
        <dbReference type="Proteomes" id="UP000243535"/>
    </source>
</evidence>
<protein>
    <submittedName>
        <fullName evidence="3">Protein-tyrosine-phosphatase</fullName>
    </submittedName>
</protein>
<dbReference type="AlphaFoldDB" id="A0A0K6H857"/>
<dbReference type="RefSeq" id="WP_054286958.1">
    <property type="nucleotide sequence ID" value="NZ_CYHA01000011.1"/>
</dbReference>
<dbReference type="InterPro" id="IPR036196">
    <property type="entry name" value="Ptyr_pPase_sf"/>
</dbReference>
<keyword evidence="1" id="KW-0059">Arsenical resistance</keyword>
<dbReference type="Gene3D" id="3.40.50.2300">
    <property type="match status" value="1"/>
</dbReference>
<name>A0A0K6H857_9NEIS</name>
<dbReference type="PANTHER" id="PTHR43428">
    <property type="entry name" value="ARSENATE REDUCTASE"/>
    <property type="match status" value="1"/>
</dbReference>
<organism evidence="3 4">
    <name type="scientific">Gulbenkiania indica</name>
    <dbReference type="NCBI Taxonomy" id="375574"/>
    <lineage>
        <taxon>Bacteria</taxon>
        <taxon>Pseudomonadati</taxon>
        <taxon>Pseudomonadota</taxon>
        <taxon>Betaproteobacteria</taxon>
        <taxon>Neisseriales</taxon>
        <taxon>Chromobacteriaceae</taxon>
        <taxon>Gulbenkiania</taxon>
    </lineage>
</organism>
<keyword evidence="4" id="KW-1185">Reference proteome</keyword>
<gene>
    <name evidence="3" type="ORF">Ga0061063_0083</name>
</gene>
<dbReference type="InterPro" id="IPR023485">
    <property type="entry name" value="Ptyr_pPase"/>
</dbReference>
<dbReference type="STRING" id="375574.GCA_001418035_02666"/>
<proteinExistence type="predicted"/>
<feature type="domain" description="Phosphotyrosine protein phosphatase I" evidence="2">
    <location>
        <begin position="5"/>
        <end position="143"/>
    </location>
</feature>
<dbReference type="Pfam" id="PF01451">
    <property type="entry name" value="LMWPc"/>
    <property type="match status" value="1"/>
</dbReference>
<sequence length="163" mass="17245">MNLPLTVLVLCTGNSARSILGEALFNHLGRGRFRAYSAGSQPTGHVHPLALRTLAAHGLASEGYVSKSWSTFAAADAPSIDIVITVCSSAAGEACPIWRGQPLRGHWGVDDPAAARGSEVDRLAAFERAYALLRARVEALTALPVETMDAPALEQALREIGTR</sequence>